<comment type="caution">
    <text evidence="1">The sequence shown here is derived from an EMBL/GenBank/DDBJ whole genome shotgun (WGS) entry which is preliminary data.</text>
</comment>
<sequence length="196" mass="21972">MTRRVSVLASSAARLLPLRVKSVLDVGAGTGEMAIALQQYRSSLALSGVDVLVRPNTLIPVQAYDGYHLPLASKSIDAVMLIDVLHHCDDPLQVLQECLRVAREGVLIKDHVANNRLQHLVLAFMDWVGNRAHHIALPNNYWSSQQWQEALRDSGAEIKSRVDNLPLYPAPLLWAFGRRLHNFWWIECKASGSNHE</sequence>
<evidence type="ECO:0000313" key="1">
    <source>
        <dbReference type="EMBL" id="MFD0949218.1"/>
    </source>
</evidence>
<keyword evidence="1" id="KW-0489">Methyltransferase</keyword>
<name>A0ABW3HG57_9GAMM</name>
<protein>
    <submittedName>
        <fullName evidence="1">Class I SAM-dependent methyltransferase</fullName>
    </submittedName>
</protein>
<evidence type="ECO:0000313" key="2">
    <source>
        <dbReference type="Proteomes" id="UP001597044"/>
    </source>
</evidence>
<proteinExistence type="predicted"/>
<dbReference type="GO" id="GO:0008168">
    <property type="term" value="F:methyltransferase activity"/>
    <property type="evidence" value="ECO:0007669"/>
    <property type="project" value="UniProtKB-KW"/>
</dbReference>
<gene>
    <name evidence="1" type="ORF">ACFQ0F_02245</name>
</gene>
<dbReference type="EMBL" id="JBHTIT010000001">
    <property type="protein sequence ID" value="MFD0949218.1"/>
    <property type="molecule type" value="Genomic_DNA"/>
</dbReference>
<organism evidence="1 2">
    <name type="scientific">Paraperlucidibaca wandonensis</name>
    <dbReference type="NCBI Taxonomy" id="1268273"/>
    <lineage>
        <taxon>Bacteria</taxon>
        <taxon>Pseudomonadati</taxon>
        <taxon>Pseudomonadota</taxon>
        <taxon>Gammaproteobacteria</taxon>
        <taxon>Moraxellales</taxon>
        <taxon>Moraxellaceae</taxon>
        <taxon>Paraperlucidibaca</taxon>
    </lineage>
</organism>
<keyword evidence="1" id="KW-0808">Transferase</keyword>
<dbReference type="Proteomes" id="UP001597044">
    <property type="component" value="Unassembled WGS sequence"/>
</dbReference>
<dbReference type="Gene3D" id="3.40.50.150">
    <property type="entry name" value="Vaccinia Virus protein VP39"/>
    <property type="match status" value="1"/>
</dbReference>
<dbReference type="CDD" id="cd02440">
    <property type="entry name" value="AdoMet_MTases"/>
    <property type="match status" value="1"/>
</dbReference>
<dbReference type="InterPro" id="IPR029063">
    <property type="entry name" value="SAM-dependent_MTases_sf"/>
</dbReference>
<reference evidence="2" key="1">
    <citation type="journal article" date="2019" name="Int. J. Syst. Evol. Microbiol.">
        <title>The Global Catalogue of Microorganisms (GCM) 10K type strain sequencing project: providing services to taxonomists for standard genome sequencing and annotation.</title>
        <authorList>
            <consortium name="The Broad Institute Genomics Platform"/>
            <consortium name="The Broad Institute Genome Sequencing Center for Infectious Disease"/>
            <person name="Wu L."/>
            <person name="Ma J."/>
        </authorList>
    </citation>
    <scope>NUCLEOTIDE SEQUENCE [LARGE SCALE GENOMIC DNA]</scope>
    <source>
        <strain evidence="2">CCUG 63419</strain>
    </source>
</reference>
<dbReference type="SUPFAM" id="SSF53335">
    <property type="entry name" value="S-adenosyl-L-methionine-dependent methyltransferases"/>
    <property type="match status" value="1"/>
</dbReference>
<keyword evidence="2" id="KW-1185">Reference proteome</keyword>
<dbReference type="RefSeq" id="WP_379068634.1">
    <property type="nucleotide sequence ID" value="NZ_JBHTIT010000001.1"/>
</dbReference>
<dbReference type="GO" id="GO:0032259">
    <property type="term" value="P:methylation"/>
    <property type="evidence" value="ECO:0007669"/>
    <property type="project" value="UniProtKB-KW"/>
</dbReference>
<accession>A0ABW3HG57</accession>
<dbReference type="Pfam" id="PF13489">
    <property type="entry name" value="Methyltransf_23"/>
    <property type="match status" value="1"/>
</dbReference>